<name>A0A7Y8VTF6_9FIRM</name>
<dbReference type="EMBL" id="JABXYR010000002">
    <property type="protein sequence ID" value="NWO23995.1"/>
    <property type="molecule type" value="Genomic_DNA"/>
</dbReference>
<sequence>MHKSNTKTTAIVLVIIILFVGIIAYYKMNKTRLVDKSNYRSFREALIDKSKGFKSNKALQHFIEEETTKDKVIYITDENGNIIVTKTATDVTAPATVVVAEYNYKTAAMDADTLSTIHEVSTSNTKGGSVIAIFLNNDRNEHSGALNINKSYIPANSNVIYVSSGKKLYVSNTSFASGMSNLAIPYSTEPRTQNTGIKIKITGIKTDSPSSYISQQPDVFNVLNGIISKYKNKSVSYQIADLKVGNNGNMYPDSIEFTMLVDSFNLEDTKKYFDGQVESFKKANKKYFPDAKMTYSIISDEAKLPDTAIGAQTINDLSTFLYIAKNSNYRFSDDDKIPAKYSKGDVYATNTIEELYVDGDTLHLKMNTTGVTEAYRDQVMQENASAASLAGLTMTTSELYGSFKNKNDKLSSDLSKIYSTANDKAAKTIAIPVDSDNKFTTASILNSIQDKANITHINLDDDDEYAGIKVTNTILNYINSYVKSGLINF</sequence>
<evidence type="ECO:0000313" key="2">
    <source>
        <dbReference type="EMBL" id="NWO23995.1"/>
    </source>
</evidence>
<dbReference type="AlphaFoldDB" id="A0A7Y8VTF6"/>
<feature type="transmembrane region" description="Helical" evidence="1">
    <location>
        <begin position="6"/>
        <end position="26"/>
    </location>
</feature>
<dbReference type="Proteomes" id="UP000526307">
    <property type="component" value="Unassembled WGS sequence"/>
</dbReference>
<comment type="caution">
    <text evidence="2">The sequence shown here is derived from an EMBL/GenBank/DDBJ whole genome shotgun (WGS) entry which is preliminary data.</text>
</comment>
<keyword evidence="1" id="KW-0472">Membrane</keyword>
<evidence type="ECO:0000256" key="1">
    <source>
        <dbReference type="SAM" id="Phobius"/>
    </source>
</evidence>
<gene>
    <name evidence="2" type="ORF">HW270_08025</name>
</gene>
<keyword evidence="3" id="KW-1185">Reference proteome</keyword>
<dbReference type="RefSeq" id="WP_178978801.1">
    <property type="nucleotide sequence ID" value="NZ_CAJPUB010000009.1"/>
</dbReference>
<accession>A0A7Y8VTF6</accession>
<keyword evidence="1" id="KW-0812">Transmembrane</keyword>
<organism evidence="2 3">
    <name type="scientific">Mogibacterium timidum</name>
    <dbReference type="NCBI Taxonomy" id="35519"/>
    <lineage>
        <taxon>Bacteria</taxon>
        <taxon>Bacillati</taxon>
        <taxon>Bacillota</taxon>
        <taxon>Clostridia</taxon>
        <taxon>Peptostreptococcales</taxon>
        <taxon>Anaerovoracaceae</taxon>
        <taxon>Mogibacterium</taxon>
    </lineage>
</organism>
<reference evidence="2 3" key="1">
    <citation type="submission" date="2020-06" db="EMBL/GenBank/DDBJ databases">
        <title>Mogibacterium timidum strain W9173 genomic sequence.</title>
        <authorList>
            <person name="Wade W.G."/>
            <person name="Johnston C.D."/>
            <person name="Chen T."/>
            <person name="Dewhirst F.E."/>
        </authorList>
    </citation>
    <scope>NUCLEOTIDE SEQUENCE [LARGE SCALE GENOMIC DNA]</scope>
    <source>
        <strain evidence="2 3">W9173</strain>
    </source>
</reference>
<proteinExistence type="predicted"/>
<protein>
    <submittedName>
        <fullName evidence="2">Uncharacterized protein</fullName>
    </submittedName>
</protein>
<keyword evidence="1" id="KW-1133">Transmembrane helix</keyword>
<evidence type="ECO:0000313" key="3">
    <source>
        <dbReference type="Proteomes" id="UP000526307"/>
    </source>
</evidence>